<sequence>MKQFNGQYGCLYCYDEGEIYNRACIYCPDMAHNLRTNKVFEDLAKKADRAGQAQYGIKGKAMLADTIELPQCIPPDYMHSILEGIFKQLMKYWFDSKFHSHPFILRKFMNKINALLLKIKSIKEIQRQPRPLDLISFYKASEYRAWLFYAFPIVAQFLPPEYSHHLSLLVSSLHFFLIISILTISILLTECYVHFISLVGTYTPHQYILPICIRFSIQCHWSGFGTPVVLFYVRL</sequence>
<keyword evidence="1" id="KW-0812">Transmembrane</keyword>
<reference evidence="2" key="1">
    <citation type="submission" date="2017-05" db="UniProtKB">
        <authorList>
            <consortium name="EnsemblMetazoa"/>
        </authorList>
    </citation>
    <scope>IDENTIFICATION</scope>
</reference>
<dbReference type="OrthoDB" id="3263820at2759"/>
<dbReference type="PANTHER" id="PTHR46579">
    <property type="entry name" value="F5/8 TYPE C DOMAIN-CONTAINING PROTEIN-RELATED"/>
    <property type="match status" value="1"/>
</dbReference>
<accession>A0A1X7UL09</accession>
<dbReference type="PANTHER" id="PTHR46579:SF1">
    <property type="entry name" value="F5_8 TYPE C DOMAIN-CONTAINING PROTEIN"/>
    <property type="match status" value="1"/>
</dbReference>
<dbReference type="InParanoid" id="A0A1X7UL09"/>
<dbReference type="EnsemblMetazoa" id="Aqu2.1.28117_001">
    <property type="protein sequence ID" value="Aqu2.1.28117_001"/>
    <property type="gene ID" value="Aqu2.1.28117"/>
</dbReference>
<organism evidence="2">
    <name type="scientific">Amphimedon queenslandica</name>
    <name type="common">Sponge</name>
    <dbReference type="NCBI Taxonomy" id="400682"/>
    <lineage>
        <taxon>Eukaryota</taxon>
        <taxon>Metazoa</taxon>
        <taxon>Porifera</taxon>
        <taxon>Demospongiae</taxon>
        <taxon>Heteroscleromorpha</taxon>
        <taxon>Haplosclerida</taxon>
        <taxon>Niphatidae</taxon>
        <taxon>Amphimedon</taxon>
    </lineage>
</organism>
<feature type="transmembrane region" description="Helical" evidence="1">
    <location>
        <begin position="166"/>
        <end position="188"/>
    </location>
</feature>
<protein>
    <submittedName>
        <fullName evidence="2">Uncharacterized protein</fullName>
    </submittedName>
</protein>
<keyword evidence="1" id="KW-1133">Transmembrane helix</keyword>
<evidence type="ECO:0000313" key="2">
    <source>
        <dbReference type="EnsemblMetazoa" id="Aqu2.1.28117_001"/>
    </source>
</evidence>
<keyword evidence="1" id="KW-0472">Membrane</keyword>
<proteinExistence type="predicted"/>
<name>A0A1X7UL09_AMPQE</name>
<dbReference type="AlphaFoldDB" id="A0A1X7UL09"/>
<feature type="transmembrane region" description="Helical" evidence="1">
    <location>
        <begin position="208"/>
        <end position="233"/>
    </location>
</feature>
<evidence type="ECO:0000256" key="1">
    <source>
        <dbReference type="SAM" id="Phobius"/>
    </source>
</evidence>